<protein>
    <submittedName>
        <fullName evidence="11">Uncharacterized protein</fullName>
    </submittedName>
</protein>
<dbReference type="SUPFAM" id="SSF57701">
    <property type="entry name" value="Zn2/Cys6 DNA-binding domain"/>
    <property type="match status" value="1"/>
</dbReference>
<dbReference type="Pfam" id="PF00172">
    <property type="entry name" value="Zn_clus"/>
    <property type="match status" value="1"/>
</dbReference>
<dbReference type="GO" id="GO:0008270">
    <property type="term" value="F:zinc ion binding"/>
    <property type="evidence" value="ECO:0007669"/>
    <property type="project" value="UniProtKB-KW"/>
</dbReference>
<dbReference type="GO" id="GO:0005634">
    <property type="term" value="C:nucleus"/>
    <property type="evidence" value="ECO:0007669"/>
    <property type="project" value="UniProtKB-SubCell"/>
</dbReference>
<keyword evidence="12" id="KW-1185">Reference proteome</keyword>
<comment type="caution">
    <text evidence="11">The sequence shown here is derived from an EMBL/GenBank/DDBJ whole genome shotgun (WGS) entry which is preliminary data.</text>
</comment>
<keyword evidence="4 7" id="KW-0863">Zinc-finger</keyword>
<dbReference type="GO" id="GO:0000785">
    <property type="term" value="C:chromatin"/>
    <property type="evidence" value="ECO:0007669"/>
    <property type="project" value="TreeGrafter"/>
</dbReference>
<keyword evidence="2" id="KW-0479">Metal-binding</keyword>
<gene>
    <name evidence="11" type="ORF">B0T10DRAFT_577204</name>
</gene>
<keyword evidence="3" id="KW-0677">Repeat</keyword>
<accession>A0A9P8W1B0</accession>
<dbReference type="SUPFAM" id="SSF57667">
    <property type="entry name" value="beta-beta-alpha zinc fingers"/>
    <property type="match status" value="1"/>
</dbReference>
<dbReference type="PANTHER" id="PTHR40626:SF3">
    <property type="entry name" value="TRANSCRIPTION FACTOR WITH C2H2 AND ZN(2)-CYS(6) DNA BINDING DOMAIN (EUROFUNG)-RELATED"/>
    <property type="match status" value="1"/>
</dbReference>
<dbReference type="InterPro" id="IPR036236">
    <property type="entry name" value="Znf_C2H2_sf"/>
</dbReference>
<dbReference type="PANTHER" id="PTHR40626">
    <property type="entry name" value="MIP31509P"/>
    <property type="match status" value="1"/>
</dbReference>
<evidence type="ECO:0000256" key="3">
    <source>
        <dbReference type="ARBA" id="ARBA00022737"/>
    </source>
</evidence>
<dbReference type="SMART" id="SM00355">
    <property type="entry name" value="ZnF_C2H2"/>
    <property type="match status" value="2"/>
</dbReference>
<dbReference type="Pfam" id="PF04082">
    <property type="entry name" value="Fungal_trans"/>
    <property type="match status" value="1"/>
</dbReference>
<evidence type="ECO:0000259" key="9">
    <source>
        <dbReference type="PROSITE" id="PS50048"/>
    </source>
</evidence>
<feature type="compositionally biased region" description="Basic and acidic residues" evidence="8">
    <location>
        <begin position="125"/>
        <end position="135"/>
    </location>
</feature>
<dbReference type="Gene3D" id="3.30.160.60">
    <property type="entry name" value="Classic Zinc Finger"/>
    <property type="match status" value="1"/>
</dbReference>
<dbReference type="EMBL" id="JAGPYM010000019">
    <property type="protein sequence ID" value="KAH6884843.1"/>
    <property type="molecule type" value="Genomic_DNA"/>
</dbReference>
<dbReference type="InterPro" id="IPR051059">
    <property type="entry name" value="VerF-like"/>
</dbReference>
<name>A0A9P8W1B0_9HYPO</name>
<feature type="domain" description="C2H2-type" evidence="10">
    <location>
        <begin position="11"/>
        <end position="38"/>
    </location>
</feature>
<dbReference type="GO" id="GO:0000978">
    <property type="term" value="F:RNA polymerase II cis-regulatory region sequence-specific DNA binding"/>
    <property type="evidence" value="ECO:0007669"/>
    <property type="project" value="InterPro"/>
</dbReference>
<dbReference type="PROSITE" id="PS00028">
    <property type="entry name" value="ZINC_FINGER_C2H2_1"/>
    <property type="match status" value="1"/>
</dbReference>
<dbReference type="PROSITE" id="PS50157">
    <property type="entry name" value="ZINC_FINGER_C2H2_2"/>
    <property type="match status" value="2"/>
</dbReference>
<feature type="compositionally biased region" description="Polar residues" evidence="8">
    <location>
        <begin position="136"/>
        <end position="145"/>
    </location>
</feature>
<keyword evidence="5" id="KW-0862">Zinc</keyword>
<dbReference type="CDD" id="cd00067">
    <property type="entry name" value="GAL4"/>
    <property type="match status" value="1"/>
</dbReference>
<sequence length="747" mass="84666">MAPSNAAARSLVCSQCNRSYTRLEHLQRHLLSHGSERPFECHFCLQTFGRRDVLQRHFRTCKTRVDAKMGIPVLSQAARGMKRASCDRCRRFKKACTATYPCQPCMERNETCTFTPTAKTGSKVLEPESENRNQEGSHGLSSENGSMDQWWNTVAMDGGVFPDLTSASLTTEDSLFTSSEVSENPRLFTDNLWYDLDFSHYSSSGDHSLTRSSWFDKAIAPLPCHDSGAAGPLPFLTEFTRYEGFIDSFGCCHTLRERQQLIDYVSIRRELTGRDRNSIPATNPRLDDGSRPQNGDQLLPFFVTESHAGVLGRDDADSDLETSSPLTNTIVDMIRDVTQHKSRGSKVTITWTPTIEAACYTFFSEANMDKFLELFWACWSPNCPTFHRPSFSATKSSPLLIALMVLIGACFSPDAADKPQASPWFNSVEELAYDQEILHDDTIVISTGPIGNPDRIKKRLEAIQAAFLACVLQEWEGSTTSKQRVRRNRYSVLLAAARDFGLASVTRTRLRDCDISEFRWSETGTFIFLLDAEFVIFHNSPPRLVVPEMQMALACPDDCFQADTAEECLFLLRTWSSNRPYQASLTVHKIVQLLFRSRDEDAVIQDALDLSILNLFTIVTAMHEVMFYLRTSFASHSELSPVQTGLDRWIKLWDQGTHLQELMNRTHPACNEMWKRVGFFRHADEYWLLAKLMLERWKSKTEGDSEGPNSILLENDTDSLEASYDESDMKNIHQMISDFQKMGFAGS</sequence>
<feature type="domain" description="Zn(2)-C6 fungal-type" evidence="9">
    <location>
        <begin position="85"/>
        <end position="114"/>
    </location>
</feature>
<keyword evidence="6" id="KW-0539">Nucleus</keyword>
<dbReference type="Pfam" id="PF00096">
    <property type="entry name" value="zf-C2H2"/>
    <property type="match status" value="1"/>
</dbReference>
<evidence type="ECO:0000256" key="2">
    <source>
        <dbReference type="ARBA" id="ARBA00022723"/>
    </source>
</evidence>
<dbReference type="InterPro" id="IPR036864">
    <property type="entry name" value="Zn2-C6_fun-type_DNA-bd_sf"/>
</dbReference>
<evidence type="ECO:0000256" key="7">
    <source>
        <dbReference type="PROSITE-ProRule" id="PRU00042"/>
    </source>
</evidence>
<dbReference type="InterPro" id="IPR013087">
    <property type="entry name" value="Znf_C2H2_type"/>
</dbReference>
<evidence type="ECO:0000313" key="12">
    <source>
        <dbReference type="Proteomes" id="UP000777438"/>
    </source>
</evidence>
<organism evidence="11 12">
    <name type="scientific">Thelonectria olida</name>
    <dbReference type="NCBI Taxonomy" id="1576542"/>
    <lineage>
        <taxon>Eukaryota</taxon>
        <taxon>Fungi</taxon>
        <taxon>Dikarya</taxon>
        <taxon>Ascomycota</taxon>
        <taxon>Pezizomycotina</taxon>
        <taxon>Sordariomycetes</taxon>
        <taxon>Hypocreomycetidae</taxon>
        <taxon>Hypocreales</taxon>
        <taxon>Nectriaceae</taxon>
        <taxon>Thelonectria</taxon>
    </lineage>
</organism>
<dbReference type="InterPro" id="IPR001138">
    <property type="entry name" value="Zn2Cys6_DnaBD"/>
</dbReference>
<evidence type="ECO:0000256" key="4">
    <source>
        <dbReference type="ARBA" id="ARBA00022771"/>
    </source>
</evidence>
<evidence type="ECO:0000256" key="5">
    <source>
        <dbReference type="ARBA" id="ARBA00022833"/>
    </source>
</evidence>
<dbReference type="AlphaFoldDB" id="A0A9P8W1B0"/>
<feature type="domain" description="C2H2-type" evidence="10">
    <location>
        <begin position="39"/>
        <end position="69"/>
    </location>
</feature>
<dbReference type="SMART" id="SM00066">
    <property type="entry name" value="GAL4"/>
    <property type="match status" value="1"/>
</dbReference>
<evidence type="ECO:0000256" key="1">
    <source>
        <dbReference type="ARBA" id="ARBA00004123"/>
    </source>
</evidence>
<evidence type="ECO:0000256" key="8">
    <source>
        <dbReference type="SAM" id="MobiDB-lite"/>
    </source>
</evidence>
<dbReference type="Proteomes" id="UP000777438">
    <property type="component" value="Unassembled WGS sequence"/>
</dbReference>
<evidence type="ECO:0000256" key="6">
    <source>
        <dbReference type="ARBA" id="ARBA00023242"/>
    </source>
</evidence>
<dbReference type="Gene3D" id="4.10.240.10">
    <property type="entry name" value="Zn(2)-C6 fungal-type DNA-binding domain"/>
    <property type="match status" value="1"/>
</dbReference>
<feature type="region of interest" description="Disordered" evidence="8">
    <location>
        <begin position="123"/>
        <end position="145"/>
    </location>
</feature>
<dbReference type="InterPro" id="IPR007219">
    <property type="entry name" value="XnlR_reg_dom"/>
</dbReference>
<dbReference type="PROSITE" id="PS50048">
    <property type="entry name" value="ZN2_CY6_FUNGAL_2"/>
    <property type="match status" value="1"/>
</dbReference>
<dbReference type="GO" id="GO:0006351">
    <property type="term" value="P:DNA-templated transcription"/>
    <property type="evidence" value="ECO:0007669"/>
    <property type="project" value="InterPro"/>
</dbReference>
<reference evidence="11 12" key="1">
    <citation type="journal article" date="2021" name="Nat. Commun.">
        <title>Genetic determinants of endophytism in the Arabidopsis root mycobiome.</title>
        <authorList>
            <person name="Mesny F."/>
            <person name="Miyauchi S."/>
            <person name="Thiergart T."/>
            <person name="Pickel B."/>
            <person name="Atanasova L."/>
            <person name="Karlsson M."/>
            <person name="Huettel B."/>
            <person name="Barry K.W."/>
            <person name="Haridas S."/>
            <person name="Chen C."/>
            <person name="Bauer D."/>
            <person name="Andreopoulos W."/>
            <person name="Pangilinan J."/>
            <person name="LaButti K."/>
            <person name="Riley R."/>
            <person name="Lipzen A."/>
            <person name="Clum A."/>
            <person name="Drula E."/>
            <person name="Henrissat B."/>
            <person name="Kohler A."/>
            <person name="Grigoriev I.V."/>
            <person name="Martin F.M."/>
            <person name="Hacquard S."/>
        </authorList>
    </citation>
    <scope>NUCLEOTIDE SEQUENCE [LARGE SCALE GENOMIC DNA]</scope>
    <source>
        <strain evidence="11 12">MPI-CAGE-CH-0241</strain>
    </source>
</reference>
<dbReference type="CDD" id="cd12148">
    <property type="entry name" value="fungal_TF_MHR"/>
    <property type="match status" value="1"/>
</dbReference>
<evidence type="ECO:0000313" key="11">
    <source>
        <dbReference type="EMBL" id="KAH6884843.1"/>
    </source>
</evidence>
<dbReference type="GO" id="GO:0000981">
    <property type="term" value="F:DNA-binding transcription factor activity, RNA polymerase II-specific"/>
    <property type="evidence" value="ECO:0007669"/>
    <property type="project" value="InterPro"/>
</dbReference>
<evidence type="ECO:0000259" key="10">
    <source>
        <dbReference type="PROSITE" id="PS50157"/>
    </source>
</evidence>
<comment type="subcellular location">
    <subcellularLocation>
        <location evidence="1">Nucleus</location>
    </subcellularLocation>
</comment>
<dbReference type="OrthoDB" id="654211at2759"/>
<proteinExistence type="predicted"/>